<dbReference type="PROSITE" id="PS50198">
    <property type="entry name" value="PPIC_PPIASE_2"/>
    <property type="match status" value="1"/>
</dbReference>
<feature type="signal peptide" evidence="8">
    <location>
        <begin position="1"/>
        <end position="23"/>
    </location>
</feature>
<dbReference type="PATRIC" id="fig|1348657.5.peg.353"/>
<dbReference type="PANTHER" id="PTHR47245">
    <property type="entry name" value="PEPTIDYLPROLYL ISOMERASE"/>
    <property type="match status" value="1"/>
</dbReference>
<evidence type="ECO:0000256" key="8">
    <source>
        <dbReference type="SAM" id="SignalP"/>
    </source>
</evidence>
<dbReference type="EC" id="5.2.1.8" evidence="3"/>
<comment type="similarity">
    <text evidence="2">Belongs to the PpiC/parvulin rotamase family.</text>
</comment>
<dbReference type="RefSeq" id="WP_021247810.1">
    <property type="nucleotide sequence ID" value="NZ_ATJV01000002.1"/>
</dbReference>
<comment type="catalytic activity">
    <reaction evidence="1">
        <text>[protein]-peptidylproline (omega=180) = [protein]-peptidylproline (omega=0)</text>
        <dbReference type="Rhea" id="RHEA:16237"/>
        <dbReference type="Rhea" id="RHEA-COMP:10747"/>
        <dbReference type="Rhea" id="RHEA-COMP:10748"/>
        <dbReference type="ChEBI" id="CHEBI:83833"/>
        <dbReference type="ChEBI" id="CHEBI:83834"/>
        <dbReference type="EC" id="5.2.1.8"/>
    </reaction>
</comment>
<dbReference type="InterPro" id="IPR050245">
    <property type="entry name" value="PrsA_foldase"/>
</dbReference>
<keyword evidence="5 7" id="KW-0697">Rotamase</keyword>
<comment type="caution">
    <text evidence="10">The sequence shown here is derived from an EMBL/GenBank/DDBJ whole genome shotgun (WGS) entry which is preliminary data.</text>
</comment>
<evidence type="ECO:0000256" key="1">
    <source>
        <dbReference type="ARBA" id="ARBA00000971"/>
    </source>
</evidence>
<name>S9ZUB7_9RHOO</name>
<evidence type="ECO:0000256" key="2">
    <source>
        <dbReference type="ARBA" id="ARBA00007656"/>
    </source>
</evidence>
<dbReference type="InterPro" id="IPR046357">
    <property type="entry name" value="PPIase_dom_sf"/>
</dbReference>
<evidence type="ECO:0000256" key="7">
    <source>
        <dbReference type="PROSITE-ProRule" id="PRU00278"/>
    </source>
</evidence>
<dbReference type="SUPFAM" id="SSF54534">
    <property type="entry name" value="FKBP-like"/>
    <property type="match status" value="1"/>
</dbReference>
<dbReference type="AlphaFoldDB" id="S9ZUB7"/>
<dbReference type="PANTHER" id="PTHR47245:SF1">
    <property type="entry name" value="FOLDASE PROTEIN PRSA"/>
    <property type="match status" value="1"/>
</dbReference>
<dbReference type="GO" id="GO:0003755">
    <property type="term" value="F:peptidyl-prolyl cis-trans isomerase activity"/>
    <property type="evidence" value="ECO:0007669"/>
    <property type="project" value="UniProtKB-KW"/>
</dbReference>
<protein>
    <recommendedName>
        <fullName evidence="3">peptidylprolyl isomerase</fullName>
        <ecNumber evidence="3">5.2.1.8</ecNumber>
    </recommendedName>
</protein>
<dbReference type="Gene3D" id="1.10.8.1040">
    <property type="match status" value="1"/>
</dbReference>
<dbReference type="OrthoDB" id="14196at2"/>
<dbReference type="STRING" id="1348657.M622_09120"/>
<evidence type="ECO:0000259" key="9">
    <source>
        <dbReference type="PROSITE" id="PS50198"/>
    </source>
</evidence>
<feature type="domain" description="PpiC" evidence="9">
    <location>
        <begin position="131"/>
        <end position="221"/>
    </location>
</feature>
<keyword evidence="4 8" id="KW-0732">Signal</keyword>
<dbReference type="InterPro" id="IPR000297">
    <property type="entry name" value="PPIase_PpiC"/>
</dbReference>
<evidence type="ECO:0000313" key="11">
    <source>
        <dbReference type="Proteomes" id="UP000015455"/>
    </source>
</evidence>
<feature type="chain" id="PRO_5004573787" description="peptidylprolyl isomerase" evidence="8">
    <location>
        <begin position="24"/>
        <end position="260"/>
    </location>
</feature>
<accession>S9ZUB7</accession>
<keyword evidence="6 7" id="KW-0413">Isomerase</keyword>
<dbReference type="Gene3D" id="3.10.50.40">
    <property type="match status" value="1"/>
</dbReference>
<evidence type="ECO:0000256" key="3">
    <source>
        <dbReference type="ARBA" id="ARBA00013194"/>
    </source>
</evidence>
<proteinExistence type="inferred from homology"/>
<organism evidence="10 11">
    <name type="scientific">Thauera terpenica 58Eu</name>
    <dbReference type="NCBI Taxonomy" id="1348657"/>
    <lineage>
        <taxon>Bacteria</taxon>
        <taxon>Pseudomonadati</taxon>
        <taxon>Pseudomonadota</taxon>
        <taxon>Betaproteobacteria</taxon>
        <taxon>Rhodocyclales</taxon>
        <taxon>Zoogloeaceae</taxon>
        <taxon>Thauera</taxon>
    </lineage>
</organism>
<sequence>MKRFPSRLAIAMLAGFLALPAAAADSIAKVNGVAIPAERAEAMLAEQRAQGAPDNEQLKGAVREELIRREVLSQQAKAKGFDKKADVQAQMDMAKQAILIRAYLQDFVKNNPVTDAEVLQEYETIKSRMGEKEYKPRHVLVETENEAKAVIAKLQSGVAFEEVAKESRDPGSKDRGGELGWSNPAMFVKPFSDAMVALEKGKYTPTPVKSDFGYHVIQLDDVRATQTPPFEEVKPQLQQRLQQQKVEQQVLDLRAKAKVE</sequence>
<dbReference type="EMBL" id="ATJV01000002">
    <property type="protein sequence ID" value="EPZ17102.1"/>
    <property type="molecule type" value="Genomic_DNA"/>
</dbReference>
<gene>
    <name evidence="10" type="ORF">M622_09120</name>
</gene>
<dbReference type="Proteomes" id="UP000015455">
    <property type="component" value="Unassembled WGS sequence"/>
</dbReference>
<keyword evidence="11" id="KW-1185">Reference proteome</keyword>
<reference evidence="10 11" key="1">
    <citation type="submission" date="2013-06" db="EMBL/GenBank/DDBJ databases">
        <title>Draft genome sequence of Thauera terpenica.</title>
        <authorList>
            <person name="Liu B."/>
            <person name="Frostegard A.H."/>
            <person name="Shapleigh J.P."/>
        </authorList>
    </citation>
    <scope>NUCLEOTIDE SEQUENCE [LARGE SCALE GENOMIC DNA]</scope>
    <source>
        <strain evidence="10 11">58Eu</strain>
    </source>
</reference>
<dbReference type="eggNOG" id="COG0760">
    <property type="taxonomic scope" value="Bacteria"/>
</dbReference>
<dbReference type="Pfam" id="PF13145">
    <property type="entry name" value="Rotamase_2"/>
    <property type="match status" value="1"/>
</dbReference>
<dbReference type="InterPro" id="IPR027304">
    <property type="entry name" value="Trigger_fact/SurA_dom_sf"/>
</dbReference>
<evidence type="ECO:0000256" key="4">
    <source>
        <dbReference type="ARBA" id="ARBA00022729"/>
    </source>
</evidence>
<dbReference type="SUPFAM" id="SSF109998">
    <property type="entry name" value="Triger factor/SurA peptide-binding domain-like"/>
    <property type="match status" value="1"/>
</dbReference>
<evidence type="ECO:0000313" key="10">
    <source>
        <dbReference type="EMBL" id="EPZ17102.1"/>
    </source>
</evidence>
<evidence type="ECO:0000256" key="5">
    <source>
        <dbReference type="ARBA" id="ARBA00023110"/>
    </source>
</evidence>
<evidence type="ECO:0000256" key="6">
    <source>
        <dbReference type="ARBA" id="ARBA00023235"/>
    </source>
</evidence>